<sequence length="181" mass="18923">MVCQDIRFFRRNLSRTFAVAIVTAGLGLAGQGAAQAQNAATAMASNPDLSQWSYIVGQAGLKMAAATNPVTVFALTDKGFNDINAVWHGALKTPGASGSPNYQKMQQLVRSQAILGLHPPSEFDGKKVTLTSVAGTPITVDGTVQGKLTVEMKYATGAVSGMPMVSDQSVIYPIVASDVHP</sequence>
<organism evidence="2 3">
    <name type="scientific">Acidisoma cellulosilyticum</name>
    <dbReference type="NCBI Taxonomy" id="2802395"/>
    <lineage>
        <taxon>Bacteria</taxon>
        <taxon>Pseudomonadati</taxon>
        <taxon>Pseudomonadota</taxon>
        <taxon>Alphaproteobacteria</taxon>
        <taxon>Acetobacterales</taxon>
        <taxon>Acidocellaceae</taxon>
        <taxon>Acidisoma</taxon>
    </lineage>
</organism>
<evidence type="ECO:0000313" key="2">
    <source>
        <dbReference type="EMBL" id="MCB8882768.1"/>
    </source>
</evidence>
<feature type="signal peptide" evidence="1">
    <location>
        <begin position="1"/>
        <end position="36"/>
    </location>
</feature>
<dbReference type="SUPFAM" id="SSF82153">
    <property type="entry name" value="FAS1 domain"/>
    <property type="match status" value="1"/>
</dbReference>
<comment type="caution">
    <text evidence="2">The sequence shown here is derived from an EMBL/GenBank/DDBJ whole genome shotgun (WGS) entry which is preliminary data.</text>
</comment>
<dbReference type="EMBL" id="JAESVA010000009">
    <property type="protein sequence ID" value="MCB8882768.1"/>
    <property type="molecule type" value="Genomic_DNA"/>
</dbReference>
<keyword evidence="3" id="KW-1185">Reference proteome</keyword>
<reference evidence="2 3" key="1">
    <citation type="journal article" date="2021" name="Microorganisms">
        <title>Acidisoma silvae sp. nov. and Acidisomacellulosilytica sp. nov., Two Acidophilic Bacteria Isolated from Decaying Wood, Hydrolyzing Cellulose and Producing Poly-3-hydroxybutyrate.</title>
        <authorList>
            <person name="Mieszkin S."/>
            <person name="Pouder E."/>
            <person name="Uroz S."/>
            <person name="Simon-Colin C."/>
            <person name="Alain K."/>
        </authorList>
    </citation>
    <scope>NUCLEOTIDE SEQUENCE [LARGE SCALE GENOMIC DNA]</scope>
    <source>
        <strain evidence="2 3">HW T5.17</strain>
    </source>
</reference>
<dbReference type="AlphaFoldDB" id="A0A964E688"/>
<dbReference type="Gene3D" id="2.30.180.10">
    <property type="entry name" value="FAS1 domain"/>
    <property type="match status" value="1"/>
</dbReference>
<accession>A0A964E688</accession>
<dbReference type="Proteomes" id="UP000721844">
    <property type="component" value="Unassembled WGS sequence"/>
</dbReference>
<proteinExistence type="predicted"/>
<gene>
    <name evidence="2" type="ORF">ACELLULO517_21160</name>
</gene>
<protein>
    <submittedName>
        <fullName evidence="2">Uncharacterized protein</fullName>
    </submittedName>
</protein>
<name>A0A964E688_9PROT</name>
<evidence type="ECO:0000313" key="3">
    <source>
        <dbReference type="Proteomes" id="UP000721844"/>
    </source>
</evidence>
<dbReference type="RefSeq" id="WP_227309425.1">
    <property type="nucleotide sequence ID" value="NZ_JAESVA010000009.1"/>
</dbReference>
<feature type="chain" id="PRO_5037867989" evidence="1">
    <location>
        <begin position="37"/>
        <end position="181"/>
    </location>
</feature>
<evidence type="ECO:0000256" key="1">
    <source>
        <dbReference type="SAM" id="SignalP"/>
    </source>
</evidence>
<keyword evidence="1" id="KW-0732">Signal</keyword>
<dbReference type="InterPro" id="IPR036378">
    <property type="entry name" value="FAS1_dom_sf"/>
</dbReference>